<proteinExistence type="predicted"/>
<name>A0A1D3K8Q0_PSEVE</name>
<evidence type="ECO:0000313" key="2">
    <source>
        <dbReference type="Proteomes" id="UP000245431"/>
    </source>
</evidence>
<dbReference type="AlphaFoldDB" id="A0A1D3K8Q0"/>
<protein>
    <submittedName>
        <fullName evidence="1">Uncharacterized protein</fullName>
    </submittedName>
</protein>
<dbReference type="EMBL" id="LT599584">
    <property type="protein sequence ID" value="SBW84688.1"/>
    <property type="molecule type" value="Genomic_DNA"/>
</dbReference>
<dbReference type="Proteomes" id="UP000245431">
    <property type="component" value="Chromosome PVE_r2"/>
</dbReference>
<sequence length="118" mass="12268">MTIESRKSGTDHFDATYGAASHNLQDKMSFLLLSRSGAQVEGWDTAVHIGGLVTLLPIAAASADQEKLDSVNSTSAFASAAEQAFEAFSVDCDLEDAGALPALLLKAAELAHQLAGSM</sequence>
<reference evidence="2" key="1">
    <citation type="submission" date="2016-07" db="EMBL/GenBank/DDBJ databases">
        <authorList>
            <person name="Florea S."/>
            <person name="Webb J.S."/>
            <person name="Jaromczyk J."/>
            <person name="Schardl C.L."/>
        </authorList>
    </citation>
    <scope>NUCLEOTIDE SEQUENCE [LARGE SCALE GENOMIC DNA]</scope>
    <source>
        <strain evidence="2">1YdBTEX2</strain>
    </source>
</reference>
<gene>
    <name evidence="1" type="ORF">PVE_R2G0662</name>
</gene>
<evidence type="ECO:0000313" key="1">
    <source>
        <dbReference type="EMBL" id="SBW84688.1"/>
    </source>
</evidence>
<accession>A0A1D3K8Q0</accession>
<organism evidence="1 2">
    <name type="scientific">Pseudomonas veronii 1YdBTEX2</name>
    <dbReference type="NCBI Taxonomy" id="1295141"/>
    <lineage>
        <taxon>Bacteria</taxon>
        <taxon>Pseudomonadati</taxon>
        <taxon>Pseudomonadota</taxon>
        <taxon>Gammaproteobacteria</taxon>
        <taxon>Pseudomonadales</taxon>
        <taxon>Pseudomonadaceae</taxon>
        <taxon>Pseudomonas</taxon>
    </lineage>
</organism>